<keyword evidence="2" id="KW-0812">Transmembrane</keyword>
<reference evidence="3" key="2">
    <citation type="journal article" date="2023" name="Science">
        <title>Genomic signatures of disease resistance in endangered staghorn corals.</title>
        <authorList>
            <person name="Vollmer S.V."/>
            <person name="Selwyn J.D."/>
            <person name="Despard B.A."/>
            <person name="Roesel C.L."/>
        </authorList>
    </citation>
    <scope>NUCLEOTIDE SEQUENCE</scope>
    <source>
        <strain evidence="3">K2</strain>
    </source>
</reference>
<reference evidence="3" key="1">
    <citation type="journal article" date="2023" name="G3 (Bethesda)">
        <title>Whole genome assembly and annotation of the endangered Caribbean coral Acropora cervicornis.</title>
        <authorList>
            <person name="Selwyn J.D."/>
            <person name="Vollmer S.V."/>
        </authorList>
    </citation>
    <scope>NUCLEOTIDE SEQUENCE</scope>
    <source>
        <strain evidence="3">K2</strain>
    </source>
</reference>
<dbReference type="AlphaFoldDB" id="A0AAD9QCM0"/>
<evidence type="ECO:0000313" key="4">
    <source>
        <dbReference type="Proteomes" id="UP001249851"/>
    </source>
</evidence>
<protein>
    <submittedName>
        <fullName evidence="3">Uncharacterized protein</fullName>
    </submittedName>
</protein>
<keyword evidence="4" id="KW-1185">Reference proteome</keyword>
<dbReference type="EMBL" id="JARQWQ010000042">
    <property type="protein sequence ID" value="KAK2558912.1"/>
    <property type="molecule type" value="Genomic_DNA"/>
</dbReference>
<comment type="caution">
    <text evidence="3">The sequence shown here is derived from an EMBL/GenBank/DDBJ whole genome shotgun (WGS) entry which is preliminary data.</text>
</comment>
<feature type="transmembrane region" description="Helical" evidence="2">
    <location>
        <begin position="88"/>
        <end position="107"/>
    </location>
</feature>
<dbReference type="Proteomes" id="UP001249851">
    <property type="component" value="Unassembled WGS sequence"/>
</dbReference>
<keyword evidence="2" id="KW-0472">Membrane</keyword>
<proteinExistence type="predicted"/>
<keyword evidence="2" id="KW-1133">Transmembrane helix</keyword>
<name>A0AAD9QCM0_ACRCE</name>
<feature type="region of interest" description="Disordered" evidence="1">
    <location>
        <begin position="1"/>
        <end position="28"/>
    </location>
</feature>
<gene>
    <name evidence="3" type="ORF">P5673_018529</name>
</gene>
<evidence type="ECO:0000256" key="2">
    <source>
        <dbReference type="SAM" id="Phobius"/>
    </source>
</evidence>
<sequence length="224" mass="25841">MYDLDSEGLETRGVGAKGRQPRGHLTTKGPNLFHSVDGLDELMGYQSSNYPFTIYGYIDIWNAVKTTTPLRQQTENYLNSENYTAPFHLFYAFFMVTHRILLAFIMIPMMQIELDTFKDTVWNCYRSRSQKDAVLPAGTPDHIYCFLEDGLEQFGNLHNIIINYIKYLEQEAGFLTATRSFSVFLYLKLHPCPSWEVAEQSGVLNVVDDFLDPALRLEYECMNV</sequence>
<accession>A0AAD9QCM0</accession>
<evidence type="ECO:0000256" key="1">
    <source>
        <dbReference type="SAM" id="MobiDB-lite"/>
    </source>
</evidence>
<organism evidence="3 4">
    <name type="scientific">Acropora cervicornis</name>
    <name type="common">Staghorn coral</name>
    <dbReference type="NCBI Taxonomy" id="6130"/>
    <lineage>
        <taxon>Eukaryota</taxon>
        <taxon>Metazoa</taxon>
        <taxon>Cnidaria</taxon>
        <taxon>Anthozoa</taxon>
        <taxon>Hexacorallia</taxon>
        <taxon>Scleractinia</taxon>
        <taxon>Astrocoeniina</taxon>
        <taxon>Acroporidae</taxon>
        <taxon>Acropora</taxon>
    </lineage>
</organism>
<evidence type="ECO:0000313" key="3">
    <source>
        <dbReference type="EMBL" id="KAK2558912.1"/>
    </source>
</evidence>